<feature type="region of interest" description="Disordered" evidence="5">
    <location>
        <begin position="250"/>
        <end position="285"/>
    </location>
</feature>
<feature type="compositionally biased region" description="Polar residues" evidence="5">
    <location>
        <begin position="275"/>
        <end position="285"/>
    </location>
</feature>
<dbReference type="GO" id="GO:0016020">
    <property type="term" value="C:membrane"/>
    <property type="evidence" value="ECO:0007669"/>
    <property type="project" value="UniProtKB-SubCell"/>
</dbReference>
<comment type="subcellular location">
    <subcellularLocation>
        <location evidence="1">Membrane</location>
        <topology evidence="1">Multi-pass membrane protein</topology>
    </subcellularLocation>
</comment>
<keyword evidence="8" id="KW-1185">Reference proteome</keyword>
<dbReference type="InterPro" id="IPR035952">
    <property type="entry name" value="Rhomboid-like_sf"/>
</dbReference>
<name>A0A0H5RZ51_9MYCO</name>
<feature type="transmembrane region" description="Helical" evidence="6">
    <location>
        <begin position="99"/>
        <end position="124"/>
    </location>
</feature>
<evidence type="ECO:0000256" key="3">
    <source>
        <dbReference type="ARBA" id="ARBA00022989"/>
    </source>
</evidence>
<sequence length="285" mass="29221">MLGRASAILTQLTRIPVTLAYAAILAVVTTVLLAIDPGTHDKILGHVSTNLHNLRHGHFGTLLSSAFVTDAGPVYAWLPGLVCLLALAELLWRSKRLVLAFAVGHVGATLLVAAGLTVAVRAGWAPASVSRDVDVGMSYGAAAVLGALTAAIAVRWRPAWVGFWLAVGVAVVAQGPDFTGIGHVVALILGMVLSAWLGRPQGWTAVRYLLLSVAAFFGLALLAGDPALFPFAAGAGVLGATVAGALTPHRGGIHDRTDPVAESATRSDLRDPGGSPSSSADMSHS</sequence>
<dbReference type="RefSeq" id="WP_090510499.1">
    <property type="nucleotide sequence ID" value="NZ_CWKH01000001.1"/>
</dbReference>
<feature type="compositionally biased region" description="Basic and acidic residues" evidence="5">
    <location>
        <begin position="252"/>
        <end position="271"/>
    </location>
</feature>
<keyword evidence="3 6" id="KW-1133">Transmembrane helix</keyword>
<dbReference type="InterPro" id="IPR046862">
    <property type="entry name" value="Rhomboid_2"/>
</dbReference>
<dbReference type="OrthoDB" id="2242583at2"/>
<protein>
    <submittedName>
        <fullName evidence="7">Putative transmembrane protein</fullName>
    </submittedName>
</protein>
<evidence type="ECO:0000256" key="1">
    <source>
        <dbReference type="ARBA" id="ARBA00004141"/>
    </source>
</evidence>
<dbReference type="EMBL" id="CWKH01000001">
    <property type="protein sequence ID" value="CRZ13979.1"/>
    <property type="molecule type" value="Genomic_DNA"/>
</dbReference>
<evidence type="ECO:0000313" key="8">
    <source>
        <dbReference type="Proteomes" id="UP000199147"/>
    </source>
</evidence>
<feature type="transmembrane region" description="Helical" evidence="6">
    <location>
        <begin position="205"/>
        <end position="222"/>
    </location>
</feature>
<accession>A0A0H5RZ51</accession>
<dbReference type="SUPFAM" id="SSF144091">
    <property type="entry name" value="Rhomboid-like"/>
    <property type="match status" value="1"/>
</dbReference>
<evidence type="ECO:0000256" key="2">
    <source>
        <dbReference type="ARBA" id="ARBA00022692"/>
    </source>
</evidence>
<dbReference type="Proteomes" id="UP000199147">
    <property type="component" value="Unassembled WGS sequence"/>
</dbReference>
<organism evidence="7 8">
    <name type="scientific">Mycolicibacterium neworleansense</name>
    <dbReference type="NCBI Taxonomy" id="146018"/>
    <lineage>
        <taxon>Bacteria</taxon>
        <taxon>Bacillati</taxon>
        <taxon>Actinomycetota</taxon>
        <taxon>Actinomycetes</taxon>
        <taxon>Mycobacteriales</taxon>
        <taxon>Mycobacteriaceae</taxon>
        <taxon>Mycolicibacterium</taxon>
    </lineage>
</organism>
<feature type="transmembrane region" description="Helical" evidence="6">
    <location>
        <begin position="136"/>
        <end position="154"/>
    </location>
</feature>
<evidence type="ECO:0000256" key="6">
    <source>
        <dbReference type="SAM" id="Phobius"/>
    </source>
</evidence>
<feature type="transmembrane region" description="Helical" evidence="6">
    <location>
        <begin position="74"/>
        <end position="92"/>
    </location>
</feature>
<feature type="transmembrane region" description="Helical" evidence="6">
    <location>
        <begin position="228"/>
        <end position="246"/>
    </location>
</feature>
<dbReference type="STRING" id="146018.BN2156_00823"/>
<reference evidence="8" key="1">
    <citation type="submission" date="2015-07" db="EMBL/GenBank/DDBJ databases">
        <authorList>
            <person name="Urmite Genomes"/>
        </authorList>
    </citation>
    <scope>NUCLEOTIDE SEQUENCE [LARGE SCALE GENOMIC DNA]</scope>
    <source>
        <strain evidence="8">type strain: ATCC 49404</strain>
    </source>
</reference>
<feature type="transmembrane region" description="Helical" evidence="6">
    <location>
        <begin position="159"/>
        <end position="175"/>
    </location>
</feature>
<dbReference type="Pfam" id="PF20401">
    <property type="entry name" value="Rhomboid_2"/>
    <property type="match status" value="1"/>
</dbReference>
<feature type="transmembrane region" description="Helical" evidence="6">
    <location>
        <begin position="12"/>
        <end position="35"/>
    </location>
</feature>
<keyword evidence="4 6" id="KW-0472">Membrane</keyword>
<keyword evidence="2 6" id="KW-0812">Transmembrane</keyword>
<proteinExistence type="predicted"/>
<evidence type="ECO:0000256" key="4">
    <source>
        <dbReference type="ARBA" id="ARBA00023136"/>
    </source>
</evidence>
<feature type="transmembrane region" description="Helical" evidence="6">
    <location>
        <begin position="181"/>
        <end position="198"/>
    </location>
</feature>
<evidence type="ECO:0000256" key="5">
    <source>
        <dbReference type="SAM" id="MobiDB-lite"/>
    </source>
</evidence>
<gene>
    <name evidence="7" type="ORF">BN2156_00823</name>
</gene>
<evidence type="ECO:0000313" key="7">
    <source>
        <dbReference type="EMBL" id="CRZ13979.1"/>
    </source>
</evidence>
<dbReference type="AlphaFoldDB" id="A0A0H5RZ51"/>